<comment type="subcellular location">
    <subcellularLocation>
        <location evidence="1">Cell membrane</location>
        <topology evidence="1">Multi-pass membrane protein</topology>
    </subcellularLocation>
</comment>
<evidence type="ECO:0000256" key="5">
    <source>
        <dbReference type="ARBA" id="ARBA00023136"/>
    </source>
</evidence>
<protein>
    <recommendedName>
        <fullName evidence="8">Cytochrome C oxidase subunit IV</fullName>
    </recommendedName>
</protein>
<evidence type="ECO:0000313" key="7">
    <source>
        <dbReference type="EMBL" id="SVA85279.1"/>
    </source>
</evidence>
<dbReference type="EMBL" id="UINC01020271">
    <property type="protein sequence ID" value="SVA85279.1"/>
    <property type="molecule type" value="Genomic_DNA"/>
</dbReference>
<organism evidence="7">
    <name type="scientific">marine metagenome</name>
    <dbReference type="NCBI Taxonomy" id="408172"/>
    <lineage>
        <taxon>unclassified sequences</taxon>
        <taxon>metagenomes</taxon>
        <taxon>ecological metagenomes</taxon>
    </lineage>
</organism>
<sequence length="117" mass="13197">MEPPFKHPSFYPGDTPEAEHPLSLYLSVWLLLFVLSAFSYMVDYMEVQGFLRPFLITALALLKGGLIVCVFMHMAWERISLIYAIALPPILLLLMVAIFANDGNAINLWRATFGTFG</sequence>
<evidence type="ECO:0000256" key="6">
    <source>
        <dbReference type="SAM" id="Phobius"/>
    </source>
</evidence>
<evidence type="ECO:0008006" key="8">
    <source>
        <dbReference type="Google" id="ProtNLM"/>
    </source>
</evidence>
<dbReference type="GO" id="GO:0005886">
    <property type="term" value="C:plasma membrane"/>
    <property type="evidence" value="ECO:0007669"/>
    <property type="project" value="UniProtKB-SubCell"/>
</dbReference>
<name>A0A381Z7W5_9ZZZZ</name>
<feature type="transmembrane region" description="Helical" evidence="6">
    <location>
        <begin position="81"/>
        <end position="100"/>
    </location>
</feature>
<dbReference type="InterPro" id="IPR005171">
    <property type="entry name" value="Cyt_c_oxidase_su4_prok"/>
</dbReference>
<dbReference type="Pfam" id="PF03626">
    <property type="entry name" value="COX4_pro"/>
    <property type="match status" value="1"/>
</dbReference>
<evidence type="ECO:0000256" key="3">
    <source>
        <dbReference type="ARBA" id="ARBA00022692"/>
    </source>
</evidence>
<gene>
    <name evidence="7" type="ORF">METZ01_LOCUS138133</name>
</gene>
<keyword evidence="5 6" id="KW-0472">Membrane</keyword>
<feature type="transmembrane region" description="Helical" evidence="6">
    <location>
        <begin position="22"/>
        <end position="42"/>
    </location>
</feature>
<accession>A0A381Z7W5</accession>
<dbReference type="AlphaFoldDB" id="A0A381Z7W5"/>
<reference evidence="7" key="1">
    <citation type="submission" date="2018-05" db="EMBL/GenBank/DDBJ databases">
        <authorList>
            <person name="Lanie J.A."/>
            <person name="Ng W.-L."/>
            <person name="Kazmierczak K.M."/>
            <person name="Andrzejewski T.M."/>
            <person name="Davidsen T.M."/>
            <person name="Wayne K.J."/>
            <person name="Tettelin H."/>
            <person name="Glass J.I."/>
            <person name="Rusch D."/>
            <person name="Podicherti R."/>
            <person name="Tsui H.-C.T."/>
            <person name="Winkler M.E."/>
        </authorList>
    </citation>
    <scope>NUCLEOTIDE SEQUENCE</scope>
</reference>
<proteinExistence type="predicted"/>
<feature type="transmembrane region" description="Helical" evidence="6">
    <location>
        <begin position="54"/>
        <end position="75"/>
    </location>
</feature>
<keyword evidence="4 6" id="KW-1133">Transmembrane helix</keyword>
<keyword evidence="3 6" id="KW-0812">Transmembrane</keyword>
<evidence type="ECO:0000256" key="1">
    <source>
        <dbReference type="ARBA" id="ARBA00004651"/>
    </source>
</evidence>
<evidence type="ECO:0000256" key="2">
    <source>
        <dbReference type="ARBA" id="ARBA00022475"/>
    </source>
</evidence>
<keyword evidence="2" id="KW-1003">Cell membrane</keyword>
<evidence type="ECO:0000256" key="4">
    <source>
        <dbReference type="ARBA" id="ARBA00022989"/>
    </source>
</evidence>